<dbReference type="RefSeq" id="WP_009183692.1">
    <property type="nucleotide sequence ID" value="NZ_AMGM01000006.1"/>
</dbReference>
<gene>
    <name evidence="1" type="ORF">B879_00644</name>
</gene>
<keyword evidence="2" id="KW-1185">Reference proteome</keyword>
<evidence type="ECO:0000313" key="2">
    <source>
        <dbReference type="Proteomes" id="UP000004478"/>
    </source>
</evidence>
<evidence type="ECO:0000313" key="1">
    <source>
        <dbReference type="EMBL" id="EKB50665.1"/>
    </source>
</evidence>
<protein>
    <submittedName>
        <fullName evidence="1">Bacteroidetes-specific putative membrane protein</fullName>
    </submittedName>
</protein>
<dbReference type="InterPro" id="IPR019861">
    <property type="entry name" value="PorP/SprF_Bacteroidetes"/>
</dbReference>
<dbReference type="Proteomes" id="UP000004478">
    <property type="component" value="Unassembled WGS sequence"/>
</dbReference>
<name>K1L2P9_CECL9</name>
<sequence length="346" mass="39233">MKWFTNSIVGKTVEKKSRCLFSNIPFGKNVIGLYLTVFLFLFTAGGSLAQTRKYFGQFNQLQSYFNPALTGYEGSVVRGLVRNQWTGFEGAPQSFFLSAELDPMEINAVENAALLGNTAAGLHVIQDNFGPFRQTEMLASYGARVRISRSTNLRLGIAANYHHIRLDGNNLTTEQANDPTVNAYLNQFATLQVMDFNAGMAFTHQNYYFSYGLQNIARGRVYRGDAFIKERPFVSIFQTGFRQALSSKITVLTNMMYRIQHDLPYNLEMNVKLMAMDKFWLGVGHRANYANSYHFGFLMSNIRFGYAYEIPVTSSYLIPNPTHEFMVSFFLFRKGGVNSEAGTLIW</sequence>
<accession>K1L2P9</accession>
<dbReference type="NCBIfam" id="TIGR03519">
    <property type="entry name" value="T9SS_PorP_fam"/>
    <property type="match status" value="1"/>
</dbReference>
<dbReference type="EMBL" id="AMGM01000006">
    <property type="protein sequence ID" value="EKB50665.1"/>
    <property type="molecule type" value="Genomic_DNA"/>
</dbReference>
<organism evidence="1 2">
    <name type="scientific">Cecembia lonarensis (strain CCUG 58316 / KCTC 22772 / LW9)</name>
    <dbReference type="NCBI Taxonomy" id="1225176"/>
    <lineage>
        <taxon>Bacteria</taxon>
        <taxon>Pseudomonadati</taxon>
        <taxon>Bacteroidota</taxon>
        <taxon>Cytophagia</taxon>
        <taxon>Cytophagales</taxon>
        <taxon>Cyclobacteriaceae</taxon>
        <taxon>Cecembia</taxon>
    </lineage>
</organism>
<proteinExistence type="predicted"/>
<dbReference type="AlphaFoldDB" id="K1L2P9"/>
<comment type="caution">
    <text evidence="1">The sequence shown here is derived from an EMBL/GenBank/DDBJ whole genome shotgun (WGS) entry which is preliminary data.</text>
</comment>
<dbReference type="Pfam" id="PF11751">
    <property type="entry name" value="PorP_SprF"/>
    <property type="match status" value="1"/>
</dbReference>
<dbReference type="PATRIC" id="fig|1225176.3.peg.690"/>
<reference evidence="1 2" key="1">
    <citation type="journal article" date="2012" name="J. Bacteriol.">
        <title>Draft Genome Sequence of Cecembia lonarensis Strain LW9T, Isolated from Lonar Lake, a Haloalkaline Lake in India.</title>
        <authorList>
            <person name="Shivaji S."/>
            <person name="Ara S."/>
            <person name="Singh A."/>
            <person name="Pinnaka A.K."/>
        </authorList>
    </citation>
    <scope>NUCLEOTIDE SEQUENCE [LARGE SCALE GENOMIC DNA]</scope>
    <source>
        <strain evidence="1 2">LW9</strain>
    </source>
</reference>